<reference evidence="2" key="2">
    <citation type="submission" date="2020-08" db="EMBL/GenBank/DDBJ databases">
        <authorList>
            <person name="Lai Q."/>
        </authorList>
    </citation>
    <scope>NUCLEOTIDE SEQUENCE</scope>
    <source>
        <strain evidence="2">S27-2</strain>
    </source>
</reference>
<evidence type="ECO:0000259" key="1">
    <source>
        <dbReference type="PROSITE" id="PS51184"/>
    </source>
</evidence>
<dbReference type="InterPro" id="IPR014710">
    <property type="entry name" value="RmlC-like_jellyroll"/>
</dbReference>
<dbReference type="Pfam" id="PF13621">
    <property type="entry name" value="Cupin_8"/>
    <property type="match status" value="1"/>
</dbReference>
<dbReference type="AlphaFoldDB" id="A0A8J6IRK4"/>
<sequence length="345" mass="39198">MTVKISRQTPVINNLPPGKIPKEAINGQSPVILKGVVKHWPLVMLGKQSSRKVVDYLTPYYNGKPSFAYVGGSDIKGRFFYNEDATQLNYQSEQVQVDAFLERLIEVEDQPNPPSLYIASNVIDTHFPGLREHNDLTIPRPQSDIPLESNRVSIWIGNKTTACAHYDASDNLACCIMGKRRFTLFPPSQVENLYPGPLHLTPGGQALSMVDFDNPDFDKYPNFKIALDHAEIAKLEPGDVLYLPSMWWHQVEGLANFNVLVNYWWSESPLYCGAAMNVLYHAMLSMRHKPEHEKRAWKHLFDYYIFDNTGKAAAHLPEQAQGYLGELDPQKARSLRAMLLNKLNR</sequence>
<evidence type="ECO:0000313" key="3">
    <source>
        <dbReference type="Proteomes" id="UP000601768"/>
    </source>
</evidence>
<feature type="domain" description="JmjC" evidence="1">
    <location>
        <begin position="127"/>
        <end position="280"/>
    </location>
</feature>
<dbReference type="RefSeq" id="WP_186506665.1">
    <property type="nucleotide sequence ID" value="NZ_JACNEP010000006.1"/>
</dbReference>
<name>A0A8J6IRK4_9ALTE</name>
<comment type="caution">
    <text evidence="2">The sequence shown here is derived from an EMBL/GenBank/DDBJ whole genome shotgun (WGS) entry which is preliminary data.</text>
</comment>
<gene>
    <name evidence="2" type="ORF">H8B19_09910</name>
</gene>
<protein>
    <submittedName>
        <fullName evidence="2">Cupin-like domain-containing protein</fullName>
    </submittedName>
</protein>
<reference evidence="2" key="1">
    <citation type="journal article" date="2018" name="Int. J. Syst. Evol. Microbiol.">
        <title>Neptunicella marina gen. nov., sp. nov., isolated from surface seawater.</title>
        <authorList>
            <person name="Liu X."/>
            <person name="Lai Q."/>
            <person name="Du Y."/>
            <person name="Zhang X."/>
            <person name="Liu Z."/>
            <person name="Sun F."/>
            <person name="Shao Z."/>
        </authorList>
    </citation>
    <scope>NUCLEOTIDE SEQUENCE</scope>
    <source>
        <strain evidence="2">S27-2</strain>
    </source>
</reference>
<organism evidence="2 3">
    <name type="scientific">Neptunicella marina</name>
    <dbReference type="NCBI Taxonomy" id="2125989"/>
    <lineage>
        <taxon>Bacteria</taxon>
        <taxon>Pseudomonadati</taxon>
        <taxon>Pseudomonadota</taxon>
        <taxon>Gammaproteobacteria</taxon>
        <taxon>Alteromonadales</taxon>
        <taxon>Alteromonadaceae</taxon>
        <taxon>Neptunicella</taxon>
    </lineage>
</organism>
<accession>A0A8J6IRK4</accession>
<dbReference type="Proteomes" id="UP000601768">
    <property type="component" value="Unassembled WGS sequence"/>
</dbReference>
<dbReference type="EMBL" id="JACNEP010000006">
    <property type="protein sequence ID" value="MBC3766195.1"/>
    <property type="molecule type" value="Genomic_DNA"/>
</dbReference>
<evidence type="ECO:0000313" key="2">
    <source>
        <dbReference type="EMBL" id="MBC3766195.1"/>
    </source>
</evidence>
<proteinExistence type="predicted"/>
<dbReference type="PANTHER" id="PTHR12461:SF105">
    <property type="entry name" value="HYPOXIA-INDUCIBLE FACTOR 1-ALPHA INHIBITOR"/>
    <property type="match status" value="1"/>
</dbReference>
<dbReference type="SMART" id="SM00558">
    <property type="entry name" value="JmjC"/>
    <property type="match status" value="1"/>
</dbReference>
<dbReference type="PROSITE" id="PS51184">
    <property type="entry name" value="JMJC"/>
    <property type="match status" value="1"/>
</dbReference>
<dbReference type="InterPro" id="IPR003347">
    <property type="entry name" value="JmjC_dom"/>
</dbReference>
<dbReference type="PANTHER" id="PTHR12461">
    <property type="entry name" value="HYPOXIA-INDUCIBLE FACTOR 1 ALPHA INHIBITOR-RELATED"/>
    <property type="match status" value="1"/>
</dbReference>
<dbReference type="SUPFAM" id="SSF51197">
    <property type="entry name" value="Clavaminate synthase-like"/>
    <property type="match status" value="1"/>
</dbReference>
<dbReference type="InterPro" id="IPR041667">
    <property type="entry name" value="Cupin_8"/>
</dbReference>
<dbReference type="Gene3D" id="2.60.120.10">
    <property type="entry name" value="Jelly Rolls"/>
    <property type="match status" value="1"/>
</dbReference>
<keyword evidence="3" id="KW-1185">Reference proteome</keyword>